<dbReference type="OrthoDB" id="1910371at2759"/>
<reference evidence="1 2" key="1">
    <citation type="journal article" date="2020" name="Nat. Food">
        <title>A phased Vanilla planifolia genome enables genetic improvement of flavour and production.</title>
        <authorList>
            <person name="Hasing T."/>
            <person name="Tang H."/>
            <person name="Brym M."/>
            <person name="Khazi F."/>
            <person name="Huang T."/>
            <person name="Chambers A.H."/>
        </authorList>
    </citation>
    <scope>NUCLEOTIDE SEQUENCE [LARGE SCALE GENOMIC DNA]</scope>
    <source>
        <tissue evidence="1">Leaf</tissue>
    </source>
</reference>
<organism evidence="1 2">
    <name type="scientific">Vanilla planifolia</name>
    <name type="common">Vanilla</name>
    <dbReference type="NCBI Taxonomy" id="51239"/>
    <lineage>
        <taxon>Eukaryota</taxon>
        <taxon>Viridiplantae</taxon>
        <taxon>Streptophyta</taxon>
        <taxon>Embryophyta</taxon>
        <taxon>Tracheophyta</taxon>
        <taxon>Spermatophyta</taxon>
        <taxon>Magnoliopsida</taxon>
        <taxon>Liliopsida</taxon>
        <taxon>Asparagales</taxon>
        <taxon>Orchidaceae</taxon>
        <taxon>Vanilloideae</taxon>
        <taxon>Vanilleae</taxon>
        <taxon>Vanilla</taxon>
    </lineage>
</organism>
<gene>
    <name evidence="1" type="ORF">HPP92_009198</name>
</gene>
<dbReference type="EMBL" id="JADCNL010000004">
    <property type="protein sequence ID" value="KAG0485119.1"/>
    <property type="molecule type" value="Genomic_DNA"/>
</dbReference>
<protein>
    <submittedName>
        <fullName evidence="1">Uncharacterized protein</fullName>
    </submittedName>
</protein>
<accession>A0A835R644</accession>
<sequence length="174" mass="19767">MAVTSSAGKRRILRVLLVLIWRDNPLRHAQFDFGQLYQTEINLDINKITSSPAQARTHIILRSHWLSSQMPFCGFNYVSACRILFLSHVPQSVFTRLVRLHAFDVPKKPTTRSASFGRHGHGEMMAYLKAGMLLCATLRKLQLLWVLQDLGTCSYFLEATGLMGKFLLLSMSNL</sequence>
<evidence type="ECO:0000313" key="2">
    <source>
        <dbReference type="Proteomes" id="UP000636800"/>
    </source>
</evidence>
<evidence type="ECO:0000313" key="1">
    <source>
        <dbReference type="EMBL" id="KAG0485119.1"/>
    </source>
</evidence>
<comment type="caution">
    <text evidence="1">The sequence shown here is derived from an EMBL/GenBank/DDBJ whole genome shotgun (WGS) entry which is preliminary data.</text>
</comment>
<keyword evidence="2" id="KW-1185">Reference proteome</keyword>
<name>A0A835R644_VANPL</name>
<dbReference type="Proteomes" id="UP000636800">
    <property type="component" value="Unassembled WGS sequence"/>
</dbReference>
<dbReference type="AlphaFoldDB" id="A0A835R644"/>
<proteinExistence type="predicted"/>